<dbReference type="Pfam" id="PF20131">
    <property type="entry name" value="MC3"/>
    <property type="match status" value="1"/>
</dbReference>
<dbReference type="RefSeq" id="WP_159410582.1">
    <property type="nucleotide sequence ID" value="NZ_CP026115.2"/>
</dbReference>
<dbReference type="InterPro" id="IPR045390">
    <property type="entry name" value="ABC-3C_MC3"/>
</dbReference>
<reference evidence="1 2" key="1">
    <citation type="submission" date="2020-02" db="EMBL/GenBank/DDBJ databases">
        <title>Pseudomonas Putida W5 Complete Genome Assembly.</title>
        <authorList>
            <person name="Yuan Z.-C."/>
            <person name="Shaw G.A."/>
            <person name="Cusano A.D."/>
            <person name="Caddey B.J."/>
            <person name="Weselowski B.J."/>
        </authorList>
    </citation>
    <scope>NUCLEOTIDE SEQUENCE [LARGE SCALE GENOMIC DNA]</scope>
    <source>
        <strain evidence="1 2">W5</strain>
    </source>
</reference>
<accession>A0A6I6XYC7</accession>
<evidence type="ECO:0000313" key="1">
    <source>
        <dbReference type="EMBL" id="QHG65239.1"/>
    </source>
</evidence>
<sequence>MNARPFDHLYTLQRSPLALAPAIYQFYKHRETTEQDVLLSYLVLPLVLYPPTQDFLHKAKSTSSLRTMCEKRERLAGLVERVQQMKSLTNDCLLILSAEGCIGFDQRLGVTLHDENRAENANPRIMKAAERLATIFGTEHIVTIYRMLGLKSL</sequence>
<name>A0A6I6XYC7_PSEPU</name>
<proteinExistence type="predicted"/>
<dbReference type="EMBL" id="CP026115">
    <property type="protein sequence ID" value="QHG65239.1"/>
    <property type="molecule type" value="Genomic_DNA"/>
</dbReference>
<evidence type="ECO:0000313" key="2">
    <source>
        <dbReference type="Proteomes" id="UP000464480"/>
    </source>
</evidence>
<protein>
    <submittedName>
        <fullName evidence="1">Uncharacterized protein</fullName>
    </submittedName>
</protein>
<dbReference type="Proteomes" id="UP000464480">
    <property type="component" value="Chromosome"/>
</dbReference>
<dbReference type="AlphaFoldDB" id="A0A6I6XYC7"/>
<organism evidence="1 2">
    <name type="scientific">Pseudomonas putida</name>
    <name type="common">Arthrobacter siderocapsulatus</name>
    <dbReference type="NCBI Taxonomy" id="303"/>
    <lineage>
        <taxon>Bacteria</taxon>
        <taxon>Pseudomonadati</taxon>
        <taxon>Pseudomonadota</taxon>
        <taxon>Gammaproteobacteria</taxon>
        <taxon>Pseudomonadales</taxon>
        <taxon>Pseudomonadaceae</taxon>
        <taxon>Pseudomonas</taxon>
    </lineage>
</organism>
<gene>
    <name evidence="1" type="ORF">C2H86_12815</name>
</gene>